<dbReference type="GO" id="GO:0003700">
    <property type="term" value="F:DNA-binding transcription factor activity"/>
    <property type="evidence" value="ECO:0007669"/>
    <property type="project" value="TreeGrafter"/>
</dbReference>
<dbReference type="EMBL" id="WNLA01000018">
    <property type="protein sequence ID" value="MTW04850.1"/>
    <property type="molecule type" value="Genomic_DNA"/>
</dbReference>
<dbReference type="CDD" id="cd00093">
    <property type="entry name" value="HTH_XRE"/>
    <property type="match status" value="1"/>
</dbReference>
<feature type="domain" description="HTH cro/C1-type" evidence="2">
    <location>
        <begin position="14"/>
        <end position="68"/>
    </location>
</feature>
<dbReference type="CDD" id="cd02209">
    <property type="entry name" value="cupin_XRE_C"/>
    <property type="match status" value="1"/>
</dbReference>
<evidence type="ECO:0000313" key="4">
    <source>
        <dbReference type="Proteomes" id="UP000484015"/>
    </source>
</evidence>
<evidence type="ECO:0000256" key="1">
    <source>
        <dbReference type="ARBA" id="ARBA00023125"/>
    </source>
</evidence>
<dbReference type="Gene3D" id="2.60.120.10">
    <property type="entry name" value="Jelly Rolls"/>
    <property type="match status" value="1"/>
</dbReference>
<dbReference type="PROSITE" id="PS50943">
    <property type="entry name" value="HTH_CROC1"/>
    <property type="match status" value="1"/>
</dbReference>
<dbReference type="RefSeq" id="WP_155441203.1">
    <property type="nucleotide sequence ID" value="NZ_WNLA01000018.1"/>
</dbReference>
<dbReference type="InterPro" id="IPR014710">
    <property type="entry name" value="RmlC-like_jellyroll"/>
</dbReference>
<dbReference type="SUPFAM" id="SSF51182">
    <property type="entry name" value="RmlC-like cupins"/>
    <property type="match status" value="1"/>
</dbReference>
<protein>
    <submittedName>
        <fullName evidence="3">Helix-turn-helix domain-containing protein</fullName>
    </submittedName>
</protein>
<dbReference type="PANTHER" id="PTHR46797:SF10">
    <property type="entry name" value="BLR1115 PROTEIN"/>
    <property type="match status" value="1"/>
</dbReference>
<dbReference type="Pfam" id="PF07883">
    <property type="entry name" value="Cupin_2"/>
    <property type="match status" value="1"/>
</dbReference>
<reference evidence="3 4" key="1">
    <citation type="submission" date="2019-11" db="EMBL/GenBank/DDBJ databases">
        <title>Type strains purchased from KCTC, JCM and DSMZ.</title>
        <authorList>
            <person name="Lu H."/>
        </authorList>
    </citation>
    <scope>NUCLEOTIDE SEQUENCE [LARGE SCALE GENOMIC DNA]</scope>
    <source>
        <strain evidence="3 4">KCTC 42409</strain>
    </source>
</reference>
<name>A0A6L6Q583_9BURK</name>
<dbReference type="SUPFAM" id="SSF47413">
    <property type="entry name" value="lambda repressor-like DNA-binding domains"/>
    <property type="match status" value="1"/>
</dbReference>
<organism evidence="3 4">
    <name type="scientific">Pseudoduganella ginsengisoli</name>
    <dbReference type="NCBI Taxonomy" id="1462440"/>
    <lineage>
        <taxon>Bacteria</taxon>
        <taxon>Pseudomonadati</taxon>
        <taxon>Pseudomonadota</taxon>
        <taxon>Betaproteobacteria</taxon>
        <taxon>Burkholderiales</taxon>
        <taxon>Oxalobacteraceae</taxon>
        <taxon>Telluria group</taxon>
        <taxon>Pseudoduganella</taxon>
    </lineage>
</organism>
<accession>A0A6L6Q583</accession>
<dbReference type="SMART" id="SM00530">
    <property type="entry name" value="HTH_XRE"/>
    <property type="match status" value="1"/>
</dbReference>
<keyword evidence="4" id="KW-1185">Reference proteome</keyword>
<dbReference type="Gene3D" id="1.10.260.40">
    <property type="entry name" value="lambda repressor-like DNA-binding domains"/>
    <property type="match status" value="1"/>
</dbReference>
<dbReference type="Proteomes" id="UP000484015">
    <property type="component" value="Unassembled WGS sequence"/>
</dbReference>
<keyword evidence="1" id="KW-0238">DNA-binding</keyword>
<dbReference type="Pfam" id="PF01381">
    <property type="entry name" value="HTH_3"/>
    <property type="match status" value="1"/>
</dbReference>
<gene>
    <name evidence="3" type="ORF">GM668_22500</name>
</gene>
<proteinExistence type="predicted"/>
<dbReference type="AlphaFoldDB" id="A0A6L6Q583"/>
<dbReference type="InterPro" id="IPR001387">
    <property type="entry name" value="Cro/C1-type_HTH"/>
</dbReference>
<sequence length="189" mass="20568">MTEESIHDRIARRVRDLRAARGMSLEALATQCGVSRSMLSLIERGESSPTAVVLEKLSGGLGVPLASLFDSPEPAPGPVSRFADQVSWRDPHSGYVRRNVSPSGTSHPAHIVDVTFPPHARVTYESGPRPSVVHQYVWMLEGTMEVTHGDDVYTLHAGDCLAMGLDRPNSFHNPADTPARYAVVLSSDR</sequence>
<dbReference type="InterPro" id="IPR013096">
    <property type="entry name" value="Cupin_2"/>
</dbReference>
<evidence type="ECO:0000313" key="3">
    <source>
        <dbReference type="EMBL" id="MTW04850.1"/>
    </source>
</evidence>
<dbReference type="InterPro" id="IPR011051">
    <property type="entry name" value="RmlC_Cupin_sf"/>
</dbReference>
<dbReference type="PANTHER" id="PTHR46797">
    <property type="entry name" value="HTH-TYPE TRANSCRIPTIONAL REGULATOR"/>
    <property type="match status" value="1"/>
</dbReference>
<dbReference type="InterPro" id="IPR010982">
    <property type="entry name" value="Lambda_DNA-bd_dom_sf"/>
</dbReference>
<dbReference type="GO" id="GO:0005829">
    <property type="term" value="C:cytosol"/>
    <property type="evidence" value="ECO:0007669"/>
    <property type="project" value="TreeGrafter"/>
</dbReference>
<evidence type="ECO:0000259" key="2">
    <source>
        <dbReference type="PROSITE" id="PS50943"/>
    </source>
</evidence>
<dbReference type="InterPro" id="IPR050807">
    <property type="entry name" value="TransReg_Diox_bact_type"/>
</dbReference>
<dbReference type="OrthoDB" id="73827at2"/>
<comment type="caution">
    <text evidence="3">The sequence shown here is derived from an EMBL/GenBank/DDBJ whole genome shotgun (WGS) entry which is preliminary data.</text>
</comment>
<dbReference type="GO" id="GO:0003677">
    <property type="term" value="F:DNA binding"/>
    <property type="evidence" value="ECO:0007669"/>
    <property type="project" value="UniProtKB-KW"/>
</dbReference>